<evidence type="ECO:0000259" key="3">
    <source>
        <dbReference type="Pfam" id="PF03413"/>
    </source>
</evidence>
<protein>
    <recommendedName>
        <fullName evidence="3">PepSY domain-containing protein</fullName>
    </recommendedName>
</protein>
<dbReference type="STRING" id="755172.HMPREF1863_00427"/>
<evidence type="ECO:0000256" key="1">
    <source>
        <dbReference type="SAM" id="MobiDB-lite"/>
    </source>
</evidence>
<gene>
    <name evidence="4" type="ORF">HMPREF1863_00427</name>
</gene>
<dbReference type="OrthoDB" id="1690934at2"/>
<dbReference type="PATRIC" id="fig|755172.3.peg.408"/>
<comment type="caution">
    <text evidence="4">The sequence shown here is derived from an EMBL/GenBank/DDBJ whole genome shotgun (WGS) entry which is preliminary data.</text>
</comment>
<dbReference type="InterPro" id="IPR025711">
    <property type="entry name" value="PepSY"/>
</dbReference>
<dbReference type="Proteomes" id="UP000070442">
    <property type="component" value="Unassembled WGS sequence"/>
</dbReference>
<feature type="domain" description="PepSY" evidence="3">
    <location>
        <begin position="62"/>
        <end position="115"/>
    </location>
</feature>
<evidence type="ECO:0000313" key="4">
    <source>
        <dbReference type="EMBL" id="KXB67765.1"/>
    </source>
</evidence>
<reference evidence="5" key="1">
    <citation type="submission" date="2016-01" db="EMBL/GenBank/DDBJ databases">
        <authorList>
            <person name="Mitreva M."/>
            <person name="Pepin K.H."/>
            <person name="Mihindukulasuriya K.A."/>
            <person name="Fulton R."/>
            <person name="Fronick C."/>
            <person name="O'Laughlin M."/>
            <person name="Miner T."/>
            <person name="Herter B."/>
            <person name="Rosa B.A."/>
            <person name="Cordes M."/>
            <person name="Tomlinson C."/>
            <person name="Wollam A."/>
            <person name="Palsikar V.B."/>
            <person name="Mardis E.R."/>
            <person name="Wilson R.K."/>
        </authorList>
    </citation>
    <scope>NUCLEOTIDE SEQUENCE [LARGE SCALE GENOMIC DNA]</scope>
    <source>
        <strain evidence="5">DNF00729</strain>
    </source>
</reference>
<dbReference type="Pfam" id="PF03413">
    <property type="entry name" value="PepSY"/>
    <property type="match status" value="1"/>
</dbReference>
<dbReference type="AlphaFoldDB" id="A0A134AJD2"/>
<dbReference type="RefSeq" id="WP_068366913.1">
    <property type="nucleotide sequence ID" value="NZ_CAMYBE010000027.1"/>
</dbReference>
<dbReference type="Gene3D" id="3.10.450.40">
    <property type="match status" value="1"/>
</dbReference>
<sequence length="198" mass="22212">MKKIILLVGLTFALVGCQPTMGNENQNTASPEPNKNEVQAENHEADVQTESRETSDSKMIRLEDALKVFTDKYPDTKLAKLGLDRKNGEFYYEIEGFDENKEHEMEIKASDGSIAEDKVEKEDTSGKKALDVARLGRVEDLIAEALKDAGSDYKLHSFSIEYEGGSAYTELEIEVENAKGQDMDYKYNLDTGELIKKD</sequence>
<organism evidence="4 5">
    <name type="scientific">Aedoeadaptatus coxii</name>
    <dbReference type="NCBI Taxonomy" id="755172"/>
    <lineage>
        <taxon>Bacteria</taxon>
        <taxon>Bacillati</taxon>
        <taxon>Bacillota</taxon>
        <taxon>Tissierellia</taxon>
        <taxon>Tissierellales</taxon>
        <taxon>Peptoniphilaceae</taxon>
        <taxon>Aedoeadaptatus</taxon>
    </lineage>
</organism>
<dbReference type="PROSITE" id="PS51257">
    <property type="entry name" value="PROKAR_LIPOPROTEIN"/>
    <property type="match status" value="1"/>
</dbReference>
<keyword evidence="5" id="KW-1185">Reference proteome</keyword>
<evidence type="ECO:0000256" key="2">
    <source>
        <dbReference type="SAM" id="SignalP"/>
    </source>
</evidence>
<dbReference type="EMBL" id="LSDG01000013">
    <property type="protein sequence ID" value="KXB67765.1"/>
    <property type="molecule type" value="Genomic_DNA"/>
</dbReference>
<feature type="signal peptide" evidence="2">
    <location>
        <begin position="1"/>
        <end position="22"/>
    </location>
</feature>
<keyword evidence="2" id="KW-0732">Signal</keyword>
<feature type="chain" id="PRO_5038816811" description="PepSY domain-containing protein" evidence="2">
    <location>
        <begin position="23"/>
        <end position="198"/>
    </location>
</feature>
<feature type="compositionally biased region" description="Basic and acidic residues" evidence="1">
    <location>
        <begin position="34"/>
        <end position="56"/>
    </location>
</feature>
<feature type="compositionally biased region" description="Polar residues" evidence="1">
    <location>
        <begin position="22"/>
        <end position="33"/>
    </location>
</feature>
<evidence type="ECO:0000313" key="5">
    <source>
        <dbReference type="Proteomes" id="UP000070442"/>
    </source>
</evidence>
<feature type="region of interest" description="Disordered" evidence="1">
    <location>
        <begin position="22"/>
        <end position="56"/>
    </location>
</feature>
<name>A0A134AJD2_9FIRM</name>
<proteinExistence type="predicted"/>
<accession>A0A134AJD2</accession>